<keyword evidence="1" id="KW-0732">Signal</keyword>
<evidence type="ECO:0000256" key="1">
    <source>
        <dbReference type="SAM" id="SignalP"/>
    </source>
</evidence>
<sequence length="96" mass="10437">MLSSRIAAALLGAGALLSTALIAAPANAAPIGAGSAPAVSSEAGGLVQQVWHYGRPHYGPRPPYYGRPVYRPRCFYSDRRVWNGYRWVIRPVRVCR</sequence>
<feature type="signal peptide" evidence="1">
    <location>
        <begin position="1"/>
        <end position="28"/>
    </location>
</feature>
<feature type="chain" id="PRO_5046079273" evidence="1">
    <location>
        <begin position="29"/>
        <end position="96"/>
    </location>
</feature>
<proteinExistence type="predicted"/>
<keyword evidence="3" id="KW-1185">Reference proteome</keyword>
<accession>A0ABU3S7J3</accession>
<dbReference type="EMBL" id="JAWDID010000016">
    <property type="protein sequence ID" value="MDU0340768.1"/>
    <property type="molecule type" value="Genomic_DNA"/>
</dbReference>
<protein>
    <submittedName>
        <fullName evidence="2">Uncharacterized protein</fullName>
    </submittedName>
</protein>
<organism evidence="2 3">
    <name type="scientific">Bosea rubneri</name>
    <dbReference type="NCBI Taxonomy" id="3075434"/>
    <lineage>
        <taxon>Bacteria</taxon>
        <taxon>Pseudomonadati</taxon>
        <taxon>Pseudomonadota</taxon>
        <taxon>Alphaproteobacteria</taxon>
        <taxon>Hyphomicrobiales</taxon>
        <taxon>Boseaceae</taxon>
        <taxon>Bosea</taxon>
    </lineage>
</organism>
<gene>
    <name evidence="2" type="ORF">RKE40_12780</name>
</gene>
<comment type="caution">
    <text evidence="2">The sequence shown here is derived from an EMBL/GenBank/DDBJ whole genome shotgun (WGS) entry which is preliminary data.</text>
</comment>
<evidence type="ECO:0000313" key="2">
    <source>
        <dbReference type="EMBL" id="MDU0340768.1"/>
    </source>
</evidence>
<name>A0ABU3S7J3_9HYPH</name>
<reference evidence="2 3" key="1">
    <citation type="submission" date="2023-09" db="EMBL/GenBank/DDBJ databases">
        <title>Whole genome shotgun sequencing (WGS) of Bosea sp. ZW T0_25, isolated from stored onions (Allium cepa).</title>
        <authorList>
            <person name="Stoll D.A."/>
            <person name="Huch M."/>
        </authorList>
    </citation>
    <scope>NUCLEOTIDE SEQUENCE [LARGE SCALE GENOMIC DNA]</scope>
    <source>
        <strain evidence="2 3">ZW T0_25</strain>
    </source>
</reference>
<dbReference type="RefSeq" id="WP_316018616.1">
    <property type="nucleotide sequence ID" value="NZ_JAWDID010000016.1"/>
</dbReference>
<evidence type="ECO:0000313" key="3">
    <source>
        <dbReference type="Proteomes" id="UP001254257"/>
    </source>
</evidence>
<dbReference type="Proteomes" id="UP001254257">
    <property type="component" value="Unassembled WGS sequence"/>
</dbReference>